<name>B9XE30_PEDPL</name>
<dbReference type="PANTHER" id="PTHR33221:SF5">
    <property type="entry name" value="HTH-TYPE TRANSCRIPTIONAL REGULATOR ISCR"/>
    <property type="match status" value="1"/>
</dbReference>
<comment type="caution">
    <text evidence="2">The sequence shown here is derived from an EMBL/GenBank/DDBJ whole genome shotgun (WGS) entry which is preliminary data.</text>
</comment>
<dbReference type="GO" id="GO:0003700">
    <property type="term" value="F:DNA-binding transcription factor activity"/>
    <property type="evidence" value="ECO:0007669"/>
    <property type="project" value="TreeGrafter"/>
</dbReference>
<evidence type="ECO:0000313" key="2">
    <source>
        <dbReference type="EMBL" id="EEF61921.1"/>
    </source>
</evidence>
<dbReference type="Pfam" id="PF02082">
    <property type="entry name" value="Rrf2"/>
    <property type="match status" value="1"/>
</dbReference>
<dbReference type="SUPFAM" id="SSF46785">
    <property type="entry name" value="Winged helix' DNA-binding domain"/>
    <property type="match status" value="1"/>
</dbReference>
<keyword evidence="1" id="KW-0238">DNA-binding</keyword>
<reference evidence="2 3" key="1">
    <citation type="journal article" date="2011" name="J. Bacteriol.">
        <title>Genome sequence of 'Pedosphaera parvula' Ellin514, an aerobic Verrucomicrobial isolate from pasture soil.</title>
        <authorList>
            <person name="Kant R."/>
            <person name="van Passel M.W."/>
            <person name="Sangwan P."/>
            <person name="Palva A."/>
            <person name="Lucas S."/>
            <person name="Copeland A."/>
            <person name="Lapidus A."/>
            <person name="Glavina Del Rio T."/>
            <person name="Dalin E."/>
            <person name="Tice H."/>
            <person name="Bruce D."/>
            <person name="Goodwin L."/>
            <person name="Pitluck S."/>
            <person name="Chertkov O."/>
            <person name="Larimer F.W."/>
            <person name="Land M.L."/>
            <person name="Hauser L."/>
            <person name="Brettin T.S."/>
            <person name="Detter J.C."/>
            <person name="Han S."/>
            <person name="de Vos W.M."/>
            <person name="Janssen P.H."/>
            <person name="Smidt H."/>
        </authorList>
    </citation>
    <scope>NUCLEOTIDE SEQUENCE [LARGE SCALE GENOMIC DNA]</scope>
    <source>
        <strain evidence="2 3">Ellin514</strain>
    </source>
</reference>
<dbReference type="GO" id="GO:0005829">
    <property type="term" value="C:cytosol"/>
    <property type="evidence" value="ECO:0007669"/>
    <property type="project" value="TreeGrafter"/>
</dbReference>
<dbReference type="AlphaFoldDB" id="B9XE30"/>
<dbReference type="EMBL" id="ABOX02000007">
    <property type="protein sequence ID" value="EEF61921.1"/>
    <property type="molecule type" value="Genomic_DNA"/>
</dbReference>
<evidence type="ECO:0000256" key="1">
    <source>
        <dbReference type="ARBA" id="ARBA00023125"/>
    </source>
</evidence>
<accession>B9XE30</accession>
<dbReference type="InterPro" id="IPR036388">
    <property type="entry name" value="WH-like_DNA-bd_sf"/>
</dbReference>
<proteinExistence type="predicted"/>
<evidence type="ECO:0000313" key="3">
    <source>
        <dbReference type="Proteomes" id="UP000003688"/>
    </source>
</evidence>
<dbReference type="InterPro" id="IPR030489">
    <property type="entry name" value="TR_Rrf2-type_CS"/>
</dbReference>
<dbReference type="InterPro" id="IPR000944">
    <property type="entry name" value="Tscrpt_reg_Rrf2"/>
</dbReference>
<organism evidence="2 3">
    <name type="scientific">Pedosphaera parvula (strain Ellin514)</name>
    <dbReference type="NCBI Taxonomy" id="320771"/>
    <lineage>
        <taxon>Bacteria</taxon>
        <taxon>Pseudomonadati</taxon>
        <taxon>Verrucomicrobiota</taxon>
        <taxon>Pedosphaerae</taxon>
        <taxon>Pedosphaerales</taxon>
        <taxon>Pedosphaeraceae</taxon>
        <taxon>Pedosphaera</taxon>
    </lineage>
</organism>
<dbReference type="PANTHER" id="PTHR33221">
    <property type="entry name" value="WINGED HELIX-TURN-HELIX TRANSCRIPTIONAL REGULATOR, RRF2 FAMILY"/>
    <property type="match status" value="1"/>
</dbReference>
<gene>
    <name evidence="2" type="ORF">Cflav_PD4584</name>
</gene>
<dbReference type="Proteomes" id="UP000003688">
    <property type="component" value="Unassembled WGS sequence"/>
</dbReference>
<dbReference type="RefSeq" id="WP_007414078.1">
    <property type="nucleotide sequence ID" value="NZ_ABOX02000007.1"/>
</dbReference>
<dbReference type="OrthoDB" id="9808360at2"/>
<dbReference type="Gene3D" id="1.10.10.10">
    <property type="entry name" value="Winged helix-like DNA-binding domain superfamily/Winged helix DNA-binding domain"/>
    <property type="match status" value="1"/>
</dbReference>
<protein>
    <submittedName>
        <fullName evidence="2">Transcriptional regulator, BadM/Rrf2 family</fullName>
    </submittedName>
</protein>
<sequence length="153" mass="16940">MKLSLRGEYALRALIVLGLNYDQSVVRIQTISDQQNIPKRFLEQILNDLKTAGIVDSKRGVSGGYRLGKAPDQITLATVIRYIEGPLAPVSCVSEKFYEKCSCPDESKCGIRSIMKEVRDAIVKILDGVTVAELCDRVKQLQGSHANPLDYVI</sequence>
<dbReference type="NCBIfam" id="TIGR00738">
    <property type="entry name" value="rrf2_super"/>
    <property type="match status" value="1"/>
</dbReference>
<dbReference type="PROSITE" id="PS51197">
    <property type="entry name" value="HTH_RRF2_2"/>
    <property type="match status" value="1"/>
</dbReference>
<keyword evidence="3" id="KW-1185">Reference proteome</keyword>
<dbReference type="GO" id="GO:0003677">
    <property type="term" value="F:DNA binding"/>
    <property type="evidence" value="ECO:0007669"/>
    <property type="project" value="UniProtKB-KW"/>
</dbReference>
<dbReference type="STRING" id="320771.Cflav_PD4584"/>
<dbReference type="InterPro" id="IPR036390">
    <property type="entry name" value="WH_DNA-bd_sf"/>
</dbReference>
<dbReference type="PROSITE" id="PS01332">
    <property type="entry name" value="HTH_RRF2_1"/>
    <property type="match status" value="1"/>
</dbReference>